<evidence type="ECO:0000256" key="4">
    <source>
        <dbReference type="ARBA" id="ARBA00023267"/>
    </source>
</evidence>
<dbReference type="InterPro" id="IPR011764">
    <property type="entry name" value="Biotin_carboxylation_dom"/>
</dbReference>
<accession>A0A381Q7R7</accession>
<dbReference type="FunFam" id="3.40.50.20:FF:000010">
    <property type="entry name" value="Propionyl-CoA carboxylase subunit alpha"/>
    <property type="match status" value="1"/>
</dbReference>
<dbReference type="Pfam" id="PF02786">
    <property type="entry name" value="CPSase_L_D2"/>
    <property type="match status" value="1"/>
</dbReference>
<dbReference type="PROSITE" id="PS50979">
    <property type="entry name" value="BC"/>
    <property type="match status" value="1"/>
</dbReference>
<dbReference type="PROSITE" id="PS00866">
    <property type="entry name" value="CPSASE_1"/>
    <property type="match status" value="1"/>
</dbReference>
<evidence type="ECO:0000256" key="3">
    <source>
        <dbReference type="ARBA" id="ARBA00022840"/>
    </source>
</evidence>
<feature type="domain" description="ATP-grasp" evidence="5">
    <location>
        <begin position="120"/>
        <end position="316"/>
    </location>
</feature>
<dbReference type="InterPro" id="IPR011054">
    <property type="entry name" value="Rudment_hybrid_motif"/>
</dbReference>
<proteinExistence type="predicted"/>
<keyword evidence="4" id="KW-0092">Biotin</keyword>
<evidence type="ECO:0000256" key="1">
    <source>
        <dbReference type="ARBA" id="ARBA00022598"/>
    </source>
</evidence>
<evidence type="ECO:0000259" key="6">
    <source>
        <dbReference type="PROSITE" id="PS50979"/>
    </source>
</evidence>
<dbReference type="PROSITE" id="PS50975">
    <property type="entry name" value="ATP_GRASP"/>
    <property type="match status" value="1"/>
</dbReference>
<dbReference type="Gene3D" id="3.30.470.20">
    <property type="entry name" value="ATP-grasp fold, B domain"/>
    <property type="match status" value="1"/>
</dbReference>
<evidence type="ECO:0000256" key="2">
    <source>
        <dbReference type="ARBA" id="ARBA00022741"/>
    </source>
</evidence>
<dbReference type="PANTHER" id="PTHR18866">
    <property type="entry name" value="CARBOXYLASE:PYRUVATE/ACETYL-COA/PROPIONYL-COA CARBOXYLASE"/>
    <property type="match status" value="1"/>
</dbReference>
<gene>
    <name evidence="7" type="ORF">METZ01_LOCUS26941</name>
</gene>
<dbReference type="InterPro" id="IPR005482">
    <property type="entry name" value="Biotin_COase_C"/>
</dbReference>
<sequence length="499" mass="54524">MIRSLLVANRGEIAVRIIRSAQERGIRTIAVYSEPDRLAPHVLAADEAYHIGPAPSSESYLKAERLIEVAKVAGADAIHPGYGFLAERSSFAKAVEDGGLIFVGPSSEVIEVMGDKIQARRYMQNAGIPIIPGITEPLSTVEAALEVAQEIGFPVLVKAAAGGGGKGMRTVENPDQFNAAFEAAQREAFSAFGNRTLYLERALKRPRHIEVQILGDMQGSVVHLGERECSIQRRHQKLVEEAPAIALSTAERESIGRTAVQAATAIGYTGAGTVEFLYEDGNYYFLEMNTRIQVEHPVTELVTGLDLVDWQIRIASGEALDFTQGDMRISGHAIECRITAEDPQMGLLPSTGTVTRLEVPTGAGVRWDGGIREGSYISEHYDPLLGKLIVHASTRAAAIQRMARALDELLLLGVENCASFQRRVMDEPDFVEGRLSIRYLEEHPELLNEAPVDPEVIRSIAIAGALLEAKENQRTRLSRTTPKMSCWQSEGILREPPRG</sequence>
<evidence type="ECO:0000259" key="5">
    <source>
        <dbReference type="PROSITE" id="PS50975"/>
    </source>
</evidence>
<organism evidence="7">
    <name type="scientific">marine metagenome</name>
    <dbReference type="NCBI Taxonomy" id="408172"/>
    <lineage>
        <taxon>unclassified sequences</taxon>
        <taxon>metagenomes</taxon>
        <taxon>ecological metagenomes</taxon>
    </lineage>
</organism>
<name>A0A381Q7R7_9ZZZZ</name>
<dbReference type="SUPFAM" id="SSF51246">
    <property type="entry name" value="Rudiment single hybrid motif"/>
    <property type="match status" value="1"/>
</dbReference>
<dbReference type="FunFam" id="3.30.1490.20:FF:000003">
    <property type="entry name" value="acetyl-CoA carboxylase isoform X1"/>
    <property type="match status" value="1"/>
</dbReference>
<dbReference type="PANTHER" id="PTHR18866:SF33">
    <property type="entry name" value="METHYLCROTONOYL-COA CARBOXYLASE SUBUNIT ALPHA, MITOCHONDRIAL-RELATED"/>
    <property type="match status" value="1"/>
</dbReference>
<dbReference type="InterPro" id="IPR050856">
    <property type="entry name" value="Biotin_carboxylase_complex"/>
</dbReference>
<dbReference type="PROSITE" id="PS00867">
    <property type="entry name" value="CPSASE_2"/>
    <property type="match status" value="1"/>
</dbReference>
<dbReference type="Pfam" id="PF00289">
    <property type="entry name" value="Biotin_carb_N"/>
    <property type="match status" value="1"/>
</dbReference>
<evidence type="ECO:0000313" key="7">
    <source>
        <dbReference type="EMBL" id="SUZ74087.1"/>
    </source>
</evidence>
<dbReference type="InterPro" id="IPR005479">
    <property type="entry name" value="CPAse_ATP-bd"/>
</dbReference>
<feature type="domain" description="Biotin carboxylation" evidence="6">
    <location>
        <begin position="1"/>
        <end position="445"/>
    </location>
</feature>
<dbReference type="GO" id="GO:0016874">
    <property type="term" value="F:ligase activity"/>
    <property type="evidence" value="ECO:0007669"/>
    <property type="project" value="UniProtKB-KW"/>
</dbReference>
<dbReference type="EMBL" id="UINC01001199">
    <property type="protein sequence ID" value="SUZ74087.1"/>
    <property type="molecule type" value="Genomic_DNA"/>
</dbReference>
<dbReference type="InterPro" id="IPR005481">
    <property type="entry name" value="BC-like_N"/>
</dbReference>
<dbReference type="InterPro" id="IPR011761">
    <property type="entry name" value="ATP-grasp"/>
</dbReference>
<dbReference type="SMART" id="SM00878">
    <property type="entry name" value="Biotin_carb_C"/>
    <property type="match status" value="1"/>
</dbReference>
<dbReference type="SUPFAM" id="SSF56059">
    <property type="entry name" value="Glutathione synthetase ATP-binding domain-like"/>
    <property type="match status" value="1"/>
</dbReference>
<keyword evidence="3" id="KW-0067">ATP-binding</keyword>
<dbReference type="GO" id="GO:0005524">
    <property type="term" value="F:ATP binding"/>
    <property type="evidence" value="ECO:0007669"/>
    <property type="project" value="UniProtKB-KW"/>
</dbReference>
<protein>
    <recommendedName>
        <fullName evidence="8">Pyruvate carboxylase subunit A</fullName>
    </recommendedName>
</protein>
<dbReference type="NCBIfam" id="NF006367">
    <property type="entry name" value="PRK08591.1"/>
    <property type="match status" value="1"/>
</dbReference>
<keyword evidence="1" id="KW-0436">Ligase</keyword>
<reference evidence="7" key="1">
    <citation type="submission" date="2018-05" db="EMBL/GenBank/DDBJ databases">
        <authorList>
            <person name="Lanie J.A."/>
            <person name="Ng W.-L."/>
            <person name="Kazmierczak K.M."/>
            <person name="Andrzejewski T.M."/>
            <person name="Davidsen T.M."/>
            <person name="Wayne K.J."/>
            <person name="Tettelin H."/>
            <person name="Glass J.I."/>
            <person name="Rusch D."/>
            <person name="Podicherti R."/>
            <person name="Tsui H.-C.T."/>
            <person name="Winkler M.E."/>
        </authorList>
    </citation>
    <scope>NUCLEOTIDE SEQUENCE</scope>
</reference>
<dbReference type="InterPro" id="IPR016185">
    <property type="entry name" value="PreATP-grasp_dom_sf"/>
</dbReference>
<keyword evidence="2" id="KW-0547">Nucleotide-binding</keyword>
<evidence type="ECO:0008006" key="8">
    <source>
        <dbReference type="Google" id="ProtNLM"/>
    </source>
</evidence>
<dbReference type="AlphaFoldDB" id="A0A381Q7R7"/>
<dbReference type="GO" id="GO:0046872">
    <property type="term" value="F:metal ion binding"/>
    <property type="evidence" value="ECO:0007669"/>
    <property type="project" value="InterPro"/>
</dbReference>
<dbReference type="SUPFAM" id="SSF52440">
    <property type="entry name" value="PreATP-grasp domain"/>
    <property type="match status" value="1"/>
</dbReference>
<dbReference type="Pfam" id="PF02785">
    <property type="entry name" value="Biotin_carb_C"/>
    <property type="match status" value="1"/>
</dbReference>